<organism evidence="1 2">
    <name type="scientific">Shewanella piezotolerans (strain WP3 / JCM 13877)</name>
    <dbReference type="NCBI Taxonomy" id="225849"/>
    <lineage>
        <taxon>Bacteria</taxon>
        <taxon>Pseudomonadati</taxon>
        <taxon>Pseudomonadota</taxon>
        <taxon>Gammaproteobacteria</taxon>
        <taxon>Alteromonadales</taxon>
        <taxon>Shewanellaceae</taxon>
        <taxon>Shewanella</taxon>
    </lineage>
</organism>
<evidence type="ECO:0000313" key="1">
    <source>
        <dbReference type="EMBL" id="ACJ30244.1"/>
    </source>
</evidence>
<name>B8CQB5_SHEPW</name>
<protein>
    <submittedName>
        <fullName evidence="1">Uncharacterized protein</fullName>
    </submittedName>
</protein>
<accession>B8CQB5</accession>
<reference evidence="1 2" key="1">
    <citation type="journal article" date="2008" name="PLoS ONE">
        <title>Environmental adaptation: genomic analysis of the piezotolerant and psychrotolerant deep-sea iron reducing bacterium Shewanella piezotolerans WP3.</title>
        <authorList>
            <person name="Wang F."/>
            <person name="Wang J."/>
            <person name="Jian H."/>
            <person name="Zhang B."/>
            <person name="Li S."/>
            <person name="Wang F."/>
            <person name="Zeng X."/>
            <person name="Gao L."/>
            <person name="Bartlett D.H."/>
            <person name="Yu J."/>
            <person name="Hu S."/>
            <person name="Xiao X."/>
        </authorList>
    </citation>
    <scope>NUCLEOTIDE SEQUENCE [LARGE SCALE GENOMIC DNA]</scope>
    <source>
        <strain evidence="2">WP3 / JCM 13877</strain>
    </source>
</reference>
<dbReference type="EMBL" id="CP000472">
    <property type="protein sequence ID" value="ACJ30244.1"/>
    <property type="molecule type" value="Genomic_DNA"/>
</dbReference>
<gene>
    <name evidence="1" type="ordered locus">swp_3552</name>
</gene>
<dbReference type="KEGG" id="swp:swp_3552"/>
<evidence type="ECO:0000313" key="2">
    <source>
        <dbReference type="Proteomes" id="UP000000753"/>
    </source>
</evidence>
<dbReference type="HOGENOM" id="CLU_3221992_0_0_6"/>
<dbReference type="AlphaFoldDB" id="B8CQB5"/>
<sequence>MALSSWLMVLKGPKCELRPTIFNGAGVAAVTTELWAWLGADFCE</sequence>
<proteinExistence type="predicted"/>
<keyword evidence="2" id="KW-1185">Reference proteome</keyword>
<dbReference type="Proteomes" id="UP000000753">
    <property type="component" value="Chromosome"/>
</dbReference>